<accession>A0ABS0JRK1</accession>
<dbReference type="InterPro" id="IPR029058">
    <property type="entry name" value="AB_hydrolase_fold"/>
</dbReference>
<comment type="caution">
    <text evidence="4">The sequence shown here is derived from an EMBL/GenBank/DDBJ whole genome shotgun (WGS) entry which is preliminary data.</text>
</comment>
<dbReference type="PANTHER" id="PTHR11487">
    <property type="entry name" value="THIOESTERASE"/>
    <property type="match status" value="1"/>
</dbReference>
<evidence type="ECO:0000256" key="1">
    <source>
        <dbReference type="ARBA" id="ARBA00007169"/>
    </source>
</evidence>
<protein>
    <submittedName>
        <fullName evidence="4">Surfactin synthase thioesterase subunit</fullName>
    </submittedName>
</protein>
<comment type="similarity">
    <text evidence="1">Belongs to the thioesterase family.</text>
</comment>
<name>A0ABS0JRK1_9ACTN</name>
<reference evidence="4 5" key="1">
    <citation type="submission" date="2020-11" db="EMBL/GenBank/DDBJ databases">
        <title>Sequencing the genomes of 1000 actinobacteria strains.</title>
        <authorList>
            <person name="Klenk H.-P."/>
        </authorList>
    </citation>
    <scope>NUCLEOTIDE SEQUENCE [LARGE SCALE GENOMIC DNA]</scope>
    <source>
        <strain evidence="4 5">DSM 101692</strain>
    </source>
</reference>
<evidence type="ECO:0000256" key="2">
    <source>
        <dbReference type="ARBA" id="ARBA00022801"/>
    </source>
</evidence>
<keyword evidence="5" id="KW-1185">Reference proteome</keyword>
<dbReference type="RefSeq" id="WP_196929545.1">
    <property type="nucleotide sequence ID" value="NZ_CP108567.1"/>
</dbReference>
<dbReference type="Proteomes" id="UP000614915">
    <property type="component" value="Unassembled WGS sequence"/>
</dbReference>
<sequence>MSRRWLIGPRRPQARAVLVALPHAGGSAGVYRSWQSWFGDAVEVLAVQYPGHSSRFSEPLPTDCRSLAGDITATLLPVLGRPLTLFGHSLGGIIAFEVAAALEQNGTPAARLIVSGSPPPDAPCRDPTRSNQTDDEIVTALRGMGGPNTALDDPELRQLLLPVLRSDLRMGESYRPASVAPLATPIAAFGGDADTLAPPGEMARWRGFTTDVFDHLTFPGGHFYLHDVSAGDVTTRLAAMLSAPAPAPRAGDLHAAD</sequence>
<evidence type="ECO:0000313" key="4">
    <source>
        <dbReference type="EMBL" id="MBG6069643.1"/>
    </source>
</evidence>
<dbReference type="InterPro" id="IPR001031">
    <property type="entry name" value="Thioesterase"/>
</dbReference>
<dbReference type="Pfam" id="PF00975">
    <property type="entry name" value="Thioesterase"/>
    <property type="match status" value="1"/>
</dbReference>
<dbReference type="SUPFAM" id="SSF53474">
    <property type="entry name" value="alpha/beta-Hydrolases"/>
    <property type="match status" value="1"/>
</dbReference>
<organism evidence="4 5">
    <name type="scientific">Micromonospora ureilytica</name>
    <dbReference type="NCBI Taxonomy" id="709868"/>
    <lineage>
        <taxon>Bacteria</taxon>
        <taxon>Bacillati</taxon>
        <taxon>Actinomycetota</taxon>
        <taxon>Actinomycetes</taxon>
        <taxon>Micromonosporales</taxon>
        <taxon>Micromonosporaceae</taxon>
        <taxon>Micromonospora</taxon>
    </lineage>
</organism>
<dbReference type="SMART" id="SM00824">
    <property type="entry name" value="PKS_TE"/>
    <property type="match status" value="1"/>
</dbReference>
<dbReference type="InterPro" id="IPR012223">
    <property type="entry name" value="TEII"/>
</dbReference>
<evidence type="ECO:0000313" key="5">
    <source>
        <dbReference type="Proteomes" id="UP000614915"/>
    </source>
</evidence>
<dbReference type="PANTHER" id="PTHR11487:SF0">
    <property type="entry name" value="S-ACYL FATTY ACID SYNTHASE THIOESTERASE, MEDIUM CHAIN"/>
    <property type="match status" value="1"/>
</dbReference>
<keyword evidence="2" id="KW-0378">Hydrolase</keyword>
<dbReference type="Gene3D" id="3.40.50.1820">
    <property type="entry name" value="alpha/beta hydrolase"/>
    <property type="match status" value="1"/>
</dbReference>
<gene>
    <name evidence="4" type="ORF">IW248_005930</name>
</gene>
<dbReference type="InterPro" id="IPR020802">
    <property type="entry name" value="TesA-like"/>
</dbReference>
<proteinExistence type="inferred from homology"/>
<evidence type="ECO:0000259" key="3">
    <source>
        <dbReference type="SMART" id="SM00824"/>
    </source>
</evidence>
<feature type="domain" description="Thioesterase TesA-like" evidence="3">
    <location>
        <begin position="19"/>
        <end position="241"/>
    </location>
</feature>
<dbReference type="EMBL" id="JADOTX010000001">
    <property type="protein sequence ID" value="MBG6069643.1"/>
    <property type="molecule type" value="Genomic_DNA"/>
</dbReference>